<feature type="compositionally biased region" description="Acidic residues" evidence="1">
    <location>
        <begin position="96"/>
        <end position="107"/>
    </location>
</feature>
<accession>A0A2R4X167</accession>
<dbReference type="KEGG" id="harc:HARCEL1_07300"/>
<sequence length="247" mass="24865">MTLLDRIKSLLGLGSTRSESTNSDVDVAVDDSPPDHTTDGGEGGTTMETEDPEEWGVPPGYDGDESDVQAGPEAFADAQGPGDHETEADSAVGRDDSDDTAGTDLDDTAGSGAGSATRSDGASGGAGSSTAVGIEEAEATAESDPVSTDTTTASRGDDQRGGDAVTSSSTPIEEAESDEADADTSSTGPDLTDIKGIGPAYEQRLIDAGVSSVDALVEADTASLADSTDLSETRVGRWQDRAAAILE</sequence>
<evidence type="ECO:0000313" key="3">
    <source>
        <dbReference type="Proteomes" id="UP000244727"/>
    </source>
</evidence>
<dbReference type="RefSeq" id="WP_108381895.1">
    <property type="nucleotide sequence ID" value="NZ_CP028858.1"/>
</dbReference>
<name>A0A2R4X167_9EURY</name>
<proteinExistence type="predicted"/>
<evidence type="ECO:0000256" key="1">
    <source>
        <dbReference type="SAM" id="MobiDB-lite"/>
    </source>
</evidence>
<gene>
    <name evidence="2" type="ORF">HARCEL1_07300</name>
</gene>
<dbReference type="Pfam" id="PF14520">
    <property type="entry name" value="HHH_5"/>
    <property type="match status" value="1"/>
</dbReference>
<feature type="compositionally biased region" description="Acidic residues" evidence="1">
    <location>
        <begin position="173"/>
        <end position="182"/>
    </location>
</feature>
<feature type="compositionally biased region" description="Polar residues" evidence="1">
    <location>
        <begin position="145"/>
        <end position="154"/>
    </location>
</feature>
<evidence type="ECO:0008006" key="4">
    <source>
        <dbReference type="Google" id="ProtNLM"/>
    </source>
</evidence>
<feature type="region of interest" description="Disordered" evidence="1">
    <location>
        <begin position="11"/>
        <end position="196"/>
    </location>
</feature>
<feature type="compositionally biased region" description="Basic and acidic residues" evidence="1">
    <location>
        <begin position="82"/>
        <end position="95"/>
    </location>
</feature>
<reference evidence="2 3" key="1">
    <citation type="submission" date="2018-04" db="EMBL/GenBank/DDBJ databases">
        <title>Halococcoides cellulosivorans gen. nov., sp. nov., an extremely halophilic cellulose-utilizing haloarchaeon from hypersaline lakes.</title>
        <authorList>
            <person name="Sorokin D.Y."/>
            <person name="Toshchakov S.V."/>
            <person name="Samarov N.I."/>
            <person name="Korzhenkov A."/>
            <person name="Kublanov I.V."/>
        </authorList>
    </citation>
    <scope>NUCLEOTIDE SEQUENCE [LARGE SCALE GENOMIC DNA]</scope>
    <source>
        <strain evidence="2 3">HArcel1</strain>
    </source>
</reference>
<dbReference type="InterPro" id="IPR010995">
    <property type="entry name" value="DNA_repair_Rad51/TF_NusA_a-hlx"/>
</dbReference>
<dbReference type="GO" id="GO:0000166">
    <property type="term" value="F:nucleotide binding"/>
    <property type="evidence" value="ECO:0007669"/>
    <property type="project" value="InterPro"/>
</dbReference>
<dbReference type="AlphaFoldDB" id="A0A2R4X167"/>
<feature type="compositionally biased region" description="Low complexity" evidence="1">
    <location>
        <begin position="108"/>
        <end position="121"/>
    </location>
</feature>
<keyword evidence="3" id="KW-1185">Reference proteome</keyword>
<dbReference type="Gene3D" id="1.10.150.20">
    <property type="entry name" value="5' to 3' exonuclease, C-terminal subdomain"/>
    <property type="match status" value="1"/>
</dbReference>
<evidence type="ECO:0000313" key="2">
    <source>
        <dbReference type="EMBL" id="AWB27526.1"/>
    </source>
</evidence>
<dbReference type="EMBL" id="CP028858">
    <property type="protein sequence ID" value="AWB27526.1"/>
    <property type="molecule type" value="Genomic_DNA"/>
</dbReference>
<protein>
    <recommendedName>
        <fullName evidence="4">Helix-hairpin-helix domain-containing protein</fullName>
    </recommendedName>
</protein>
<organism evidence="2 3">
    <name type="scientific">Halococcoides cellulosivorans</name>
    <dbReference type="NCBI Taxonomy" id="1679096"/>
    <lineage>
        <taxon>Archaea</taxon>
        <taxon>Methanobacteriati</taxon>
        <taxon>Methanobacteriota</taxon>
        <taxon>Stenosarchaea group</taxon>
        <taxon>Halobacteria</taxon>
        <taxon>Halobacteriales</taxon>
        <taxon>Haloarculaceae</taxon>
        <taxon>Halococcoides</taxon>
    </lineage>
</organism>
<dbReference type="SUPFAM" id="SSF47794">
    <property type="entry name" value="Rad51 N-terminal domain-like"/>
    <property type="match status" value="1"/>
</dbReference>
<dbReference type="GeneID" id="36512301"/>
<dbReference type="Proteomes" id="UP000244727">
    <property type="component" value="Chromosome"/>
</dbReference>